<sequence>MNRADASPWIETLVESHDEVLELWIGNESKLLPQRGLASAAEIRDQCSALLCVMIEALQKSNSFDADDAAWAPVRAHLAEVSTRQARRGFSAMETATFVFSIKAPLVAHARRLIGDMSSLSALIRSLSLLIDSLGLHTAETYGRSRDEIVRRQQLELLELSTPVIQLWPRVLALPLIGTLDSSRAQIAMENLLHKIVATGAIAVVIDITGVPAFDTLVAQHLLKTVAAARLLGAKCVISGMRPYTAQTIVDLGIDLSQVVTKSTLRDAFVVALNWARRAAMTQ</sequence>
<dbReference type="Gene3D" id="3.30.750.24">
    <property type="entry name" value="STAS domain"/>
    <property type="match status" value="1"/>
</dbReference>
<dbReference type="PANTHER" id="PTHR33745">
    <property type="entry name" value="RSBT ANTAGONIST PROTEIN RSBS-RELATED"/>
    <property type="match status" value="1"/>
</dbReference>
<dbReference type="RefSeq" id="WP_121088617.1">
    <property type="nucleotide sequence ID" value="NZ_RBZU01000010.1"/>
</dbReference>
<keyword evidence="1" id="KW-0597">Phosphoprotein</keyword>
<comment type="caution">
    <text evidence="3">The sequence shown here is derived from an EMBL/GenBank/DDBJ whole genome shotgun (WGS) entry which is preliminary data.</text>
</comment>
<dbReference type="PROSITE" id="PS50801">
    <property type="entry name" value="STAS"/>
    <property type="match status" value="1"/>
</dbReference>
<dbReference type="EMBL" id="RBZU01000010">
    <property type="protein sequence ID" value="RKP49569.1"/>
    <property type="molecule type" value="Genomic_DNA"/>
</dbReference>
<evidence type="ECO:0000259" key="2">
    <source>
        <dbReference type="PROSITE" id="PS50801"/>
    </source>
</evidence>
<reference evidence="3 4" key="1">
    <citation type="submission" date="2018-10" db="EMBL/GenBank/DDBJ databases">
        <title>Robbsia sp. DHC34, isolated from soil.</title>
        <authorList>
            <person name="Gao Z.-H."/>
            <person name="Qiu L.-H."/>
        </authorList>
    </citation>
    <scope>NUCLEOTIDE SEQUENCE [LARGE SCALE GENOMIC DNA]</scope>
    <source>
        <strain evidence="3 4">DHC34</strain>
    </source>
</reference>
<dbReference type="Pfam" id="PF01740">
    <property type="entry name" value="STAS"/>
    <property type="match status" value="1"/>
</dbReference>
<feature type="domain" description="STAS" evidence="2">
    <location>
        <begin position="161"/>
        <end position="272"/>
    </location>
</feature>
<dbReference type="InterPro" id="IPR051932">
    <property type="entry name" value="Bact_StressResp_Reg"/>
</dbReference>
<dbReference type="SUPFAM" id="SSF52091">
    <property type="entry name" value="SpoIIaa-like"/>
    <property type="match status" value="1"/>
</dbReference>
<name>A0A494XN82_9BURK</name>
<dbReference type="InterPro" id="IPR036513">
    <property type="entry name" value="STAS_dom_sf"/>
</dbReference>
<protein>
    <submittedName>
        <fullName evidence="3">STAS domain-containing protein</fullName>
    </submittedName>
</protein>
<accession>A0A494XN82</accession>
<gene>
    <name evidence="3" type="ORF">D7S86_19900</name>
</gene>
<dbReference type="OrthoDB" id="9800154at2"/>
<dbReference type="PANTHER" id="PTHR33745:SF3">
    <property type="entry name" value="RSBT CO-ANTAGONIST PROTEIN RSBRC"/>
    <property type="match status" value="1"/>
</dbReference>
<dbReference type="Proteomes" id="UP000270342">
    <property type="component" value="Unassembled WGS sequence"/>
</dbReference>
<dbReference type="Pfam" id="PF14361">
    <property type="entry name" value="RsbRD_N"/>
    <property type="match status" value="1"/>
</dbReference>
<dbReference type="AlphaFoldDB" id="A0A494XN82"/>
<evidence type="ECO:0000313" key="4">
    <source>
        <dbReference type="Proteomes" id="UP000270342"/>
    </source>
</evidence>
<evidence type="ECO:0000313" key="3">
    <source>
        <dbReference type="EMBL" id="RKP49569.1"/>
    </source>
</evidence>
<evidence type="ECO:0000256" key="1">
    <source>
        <dbReference type="ARBA" id="ARBA00022553"/>
    </source>
</evidence>
<dbReference type="InterPro" id="IPR002645">
    <property type="entry name" value="STAS_dom"/>
</dbReference>
<organism evidence="3 4">
    <name type="scientific">Pararobbsia silviterrae</name>
    <dbReference type="NCBI Taxonomy" id="1792498"/>
    <lineage>
        <taxon>Bacteria</taxon>
        <taxon>Pseudomonadati</taxon>
        <taxon>Pseudomonadota</taxon>
        <taxon>Betaproteobacteria</taxon>
        <taxon>Burkholderiales</taxon>
        <taxon>Burkholderiaceae</taxon>
        <taxon>Pararobbsia</taxon>
    </lineage>
</organism>
<dbReference type="CDD" id="cd07041">
    <property type="entry name" value="STAS_RsbR_RsbS_like"/>
    <property type="match status" value="1"/>
</dbReference>
<proteinExistence type="predicted"/>
<dbReference type="InterPro" id="IPR025751">
    <property type="entry name" value="RsbRD_N_dom"/>
</dbReference>
<keyword evidence="4" id="KW-1185">Reference proteome</keyword>